<proteinExistence type="predicted"/>
<dbReference type="EMBL" id="BARW01026126">
    <property type="protein sequence ID" value="GAJ15423.1"/>
    <property type="molecule type" value="Genomic_DNA"/>
</dbReference>
<reference evidence="1" key="1">
    <citation type="journal article" date="2014" name="Front. Microbiol.">
        <title>High frequency of phylogenetically diverse reductive dehalogenase-homologous genes in deep subseafloor sedimentary metagenomes.</title>
        <authorList>
            <person name="Kawai M."/>
            <person name="Futagami T."/>
            <person name="Toyoda A."/>
            <person name="Takaki Y."/>
            <person name="Nishi S."/>
            <person name="Hori S."/>
            <person name="Arai W."/>
            <person name="Tsubouchi T."/>
            <person name="Morono Y."/>
            <person name="Uchiyama I."/>
            <person name="Ito T."/>
            <person name="Fujiyama A."/>
            <person name="Inagaki F."/>
            <person name="Takami H."/>
        </authorList>
    </citation>
    <scope>NUCLEOTIDE SEQUENCE</scope>
    <source>
        <strain evidence="1">Expedition CK06-06</strain>
    </source>
</reference>
<accession>X1UD25</accession>
<protein>
    <submittedName>
        <fullName evidence="1">Uncharacterized protein</fullName>
    </submittedName>
</protein>
<gene>
    <name evidence="1" type="ORF">S12H4_42657</name>
</gene>
<comment type="caution">
    <text evidence="1">The sequence shown here is derived from an EMBL/GenBank/DDBJ whole genome shotgun (WGS) entry which is preliminary data.</text>
</comment>
<name>X1UD25_9ZZZZ</name>
<sequence>MPKIEVTLSKEEMEDLEEIVKRGEAKDAADALKSIGFRTYHKLKMEADRKRKEPSVDLALNFLNMGFPTSIPCTLARKLRRYKIPYLDFMIGASLLGFKRKGNILITSREGCQKGAISYLKQIMKGKPKTQKIQVTFKGMSDNEKQRAGHKRG</sequence>
<organism evidence="1">
    <name type="scientific">marine sediment metagenome</name>
    <dbReference type="NCBI Taxonomy" id="412755"/>
    <lineage>
        <taxon>unclassified sequences</taxon>
        <taxon>metagenomes</taxon>
        <taxon>ecological metagenomes</taxon>
    </lineage>
</organism>
<dbReference type="AlphaFoldDB" id="X1UD25"/>
<evidence type="ECO:0000313" key="1">
    <source>
        <dbReference type="EMBL" id="GAJ15423.1"/>
    </source>
</evidence>